<dbReference type="NCBIfam" id="TIGR00059">
    <property type="entry name" value="L17"/>
    <property type="match status" value="1"/>
</dbReference>
<dbReference type="InterPro" id="IPR047859">
    <property type="entry name" value="Ribosomal_bL17_CS"/>
</dbReference>
<evidence type="ECO:0000313" key="7">
    <source>
        <dbReference type="Proteomes" id="UP000013963"/>
    </source>
</evidence>
<dbReference type="SUPFAM" id="SSF64263">
    <property type="entry name" value="Prokaryotic ribosomal protein L17"/>
    <property type="match status" value="1"/>
</dbReference>
<dbReference type="RefSeq" id="WP_016338632.1">
    <property type="nucleotide sequence ID" value="NC_021284.1"/>
</dbReference>
<dbReference type="InterPro" id="IPR000456">
    <property type="entry name" value="Ribosomal_bL17"/>
</dbReference>
<dbReference type="GO" id="GO:0003735">
    <property type="term" value="F:structural constituent of ribosome"/>
    <property type="evidence" value="ECO:0007669"/>
    <property type="project" value="InterPro"/>
</dbReference>
<dbReference type="PATRIC" id="fig|1276229.3.peg.240"/>
<keyword evidence="2 4" id="KW-0689">Ribosomal protein</keyword>
<keyword evidence="7" id="KW-1185">Reference proteome</keyword>
<dbReference type="HOGENOM" id="CLU_074407_2_2_14"/>
<dbReference type="PANTHER" id="PTHR14413:SF16">
    <property type="entry name" value="LARGE RIBOSOMAL SUBUNIT PROTEIN BL17M"/>
    <property type="match status" value="1"/>
</dbReference>
<dbReference type="PROSITE" id="PS01167">
    <property type="entry name" value="RIBOSOMAL_L17"/>
    <property type="match status" value="1"/>
</dbReference>
<gene>
    <name evidence="4 6" type="primary">rplQ</name>
    <name evidence="6" type="ORF">SSYRP_v1c02410</name>
</gene>
<evidence type="ECO:0000256" key="4">
    <source>
        <dbReference type="HAMAP-Rule" id="MF_01368"/>
    </source>
</evidence>
<dbReference type="Pfam" id="PF01196">
    <property type="entry name" value="Ribosomal_L17"/>
    <property type="match status" value="1"/>
</dbReference>
<organism evidence="6 7">
    <name type="scientific">Spiroplasma syrphidicola EA-1</name>
    <dbReference type="NCBI Taxonomy" id="1276229"/>
    <lineage>
        <taxon>Bacteria</taxon>
        <taxon>Bacillati</taxon>
        <taxon>Mycoplasmatota</taxon>
        <taxon>Mollicutes</taxon>
        <taxon>Entomoplasmatales</taxon>
        <taxon>Spiroplasmataceae</taxon>
        <taxon>Spiroplasma</taxon>
    </lineage>
</organism>
<dbReference type="eggNOG" id="COG0203">
    <property type="taxonomic scope" value="Bacteria"/>
</dbReference>
<dbReference type="AlphaFoldDB" id="R4U370"/>
<dbReference type="HAMAP" id="MF_01368">
    <property type="entry name" value="Ribosomal_bL17"/>
    <property type="match status" value="1"/>
</dbReference>
<evidence type="ECO:0000256" key="1">
    <source>
        <dbReference type="ARBA" id="ARBA00008777"/>
    </source>
</evidence>
<dbReference type="InterPro" id="IPR036373">
    <property type="entry name" value="Ribosomal_bL17_sf"/>
</dbReference>
<evidence type="ECO:0000256" key="5">
    <source>
        <dbReference type="RuleBase" id="RU000660"/>
    </source>
</evidence>
<evidence type="ECO:0000313" key="6">
    <source>
        <dbReference type="EMBL" id="AGM25837.1"/>
    </source>
</evidence>
<proteinExistence type="inferred from homology"/>
<protein>
    <recommendedName>
        <fullName evidence="4">Large ribosomal subunit protein bL17</fullName>
    </recommendedName>
</protein>
<dbReference type="OrthoDB" id="9809073at2"/>
<accession>R4U370</accession>
<dbReference type="PANTHER" id="PTHR14413">
    <property type="entry name" value="RIBOSOMAL PROTEIN L17"/>
    <property type="match status" value="1"/>
</dbReference>
<sequence>MSYQQKRGKNTSWRNGLMRNLATELIIHERLEVTETRAKELRKHVDKLVTLGKRQDLHSRRRAASFLRNIDANEKETALQKLFDGVAKKYKNRNGGYTRILKLDNRKGDNAPMVIIELV</sequence>
<dbReference type="GO" id="GO:0022625">
    <property type="term" value="C:cytosolic large ribosomal subunit"/>
    <property type="evidence" value="ECO:0007669"/>
    <property type="project" value="TreeGrafter"/>
</dbReference>
<dbReference type="Gene3D" id="3.90.1030.10">
    <property type="entry name" value="Ribosomal protein L17"/>
    <property type="match status" value="1"/>
</dbReference>
<dbReference type="GO" id="GO:0006412">
    <property type="term" value="P:translation"/>
    <property type="evidence" value="ECO:0007669"/>
    <property type="project" value="UniProtKB-UniRule"/>
</dbReference>
<keyword evidence="3 4" id="KW-0687">Ribonucleoprotein</keyword>
<comment type="similarity">
    <text evidence="1 4 5">Belongs to the bacterial ribosomal protein bL17 family.</text>
</comment>
<comment type="subunit">
    <text evidence="4">Part of the 50S ribosomal subunit. Contacts protein L32.</text>
</comment>
<evidence type="ECO:0000256" key="2">
    <source>
        <dbReference type="ARBA" id="ARBA00022980"/>
    </source>
</evidence>
<dbReference type="EMBL" id="CP005078">
    <property type="protein sequence ID" value="AGM25837.1"/>
    <property type="molecule type" value="Genomic_DNA"/>
</dbReference>
<dbReference type="KEGG" id="ssyr:SSYRP_v1c02410"/>
<reference evidence="6 7" key="1">
    <citation type="journal article" date="2013" name="Genome Biol. Evol.">
        <title>Complete genomes of two dipteran-associated spiroplasmas provided insights into the origin, dynamics, and impacts of viral invasion in spiroplasma.</title>
        <authorList>
            <person name="Ku C."/>
            <person name="Lo W.S."/>
            <person name="Chen L.L."/>
            <person name="Kuo C.H."/>
        </authorList>
    </citation>
    <scope>NUCLEOTIDE SEQUENCE [LARGE SCALE GENOMIC DNA]</scope>
    <source>
        <strain evidence="6">EA-1</strain>
    </source>
</reference>
<name>R4U370_9MOLU</name>
<dbReference type="STRING" id="1276229.SSYRP_v1c02410"/>
<dbReference type="Proteomes" id="UP000013963">
    <property type="component" value="Chromosome"/>
</dbReference>
<evidence type="ECO:0000256" key="3">
    <source>
        <dbReference type="ARBA" id="ARBA00023274"/>
    </source>
</evidence>